<organism evidence="1 2">
    <name type="scientific">Entomortierella parvispora</name>
    <dbReference type="NCBI Taxonomy" id="205924"/>
    <lineage>
        <taxon>Eukaryota</taxon>
        <taxon>Fungi</taxon>
        <taxon>Fungi incertae sedis</taxon>
        <taxon>Mucoromycota</taxon>
        <taxon>Mortierellomycotina</taxon>
        <taxon>Mortierellomycetes</taxon>
        <taxon>Mortierellales</taxon>
        <taxon>Mortierellaceae</taxon>
        <taxon>Entomortierella</taxon>
    </lineage>
</organism>
<dbReference type="Gene3D" id="2.80.10.50">
    <property type="match status" value="1"/>
</dbReference>
<evidence type="ECO:0000313" key="1">
    <source>
        <dbReference type="EMBL" id="GJJ73086.1"/>
    </source>
</evidence>
<evidence type="ECO:0000313" key="2">
    <source>
        <dbReference type="Proteomes" id="UP000827284"/>
    </source>
</evidence>
<dbReference type="AlphaFoldDB" id="A0A9P3HAB5"/>
<dbReference type="Proteomes" id="UP000827284">
    <property type="component" value="Unassembled WGS sequence"/>
</dbReference>
<name>A0A9P3HAB5_9FUNG</name>
<proteinExistence type="predicted"/>
<dbReference type="EMBL" id="BQFW01000007">
    <property type="protein sequence ID" value="GJJ73086.1"/>
    <property type="molecule type" value="Genomic_DNA"/>
</dbReference>
<reference evidence="1" key="2">
    <citation type="journal article" date="2022" name="Microbiol. Resour. Announc.">
        <title>Whole-Genome Sequence of Entomortierella parvispora E1425, a Mucoromycotan Fungus Associated with Burkholderiaceae-Related Endosymbiotic Bacteria.</title>
        <authorList>
            <person name="Herlambang A."/>
            <person name="Guo Y."/>
            <person name="Takashima Y."/>
            <person name="Narisawa K."/>
            <person name="Ohta H."/>
            <person name="Nishizawa T."/>
        </authorList>
    </citation>
    <scope>NUCLEOTIDE SEQUENCE</scope>
    <source>
        <strain evidence="1">E1425</strain>
    </source>
</reference>
<comment type="caution">
    <text evidence="1">The sequence shown here is derived from an EMBL/GenBank/DDBJ whole genome shotgun (WGS) entry which is preliminary data.</text>
</comment>
<dbReference type="CDD" id="cd23714">
    <property type="entry name" value="beta-trefoil_Ricin_MtaL"/>
    <property type="match status" value="1"/>
</dbReference>
<protein>
    <submittedName>
        <fullName evidence="1">Uncharacterized protein</fullName>
    </submittedName>
</protein>
<reference evidence="1" key="1">
    <citation type="submission" date="2021-11" db="EMBL/GenBank/DDBJ databases">
        <authorList>
            <person name="Herlambang A."/>
            <person name="Guo Y."/>
            <person name="Takashima Y."/>
            <person name="Nishizawa T."/>
        </authorList>
    </citation>
    <scope>NUCLEOTIDE SEQUENCE</scope>
    <source>
        <strain evidence="1">E1425</strain>
    </source>
</reference>
<sequence length="178" mass="19567">MIHSKGGVLAVQPSVGVFGYIEPGLYIIETLDDRFLSIGPVPPIYPPVDVPVRLSNSPPLEEIWDVRPVDDGGYTIRQRGDSKMTYGLNQDQGKAVIVSARKAPQSWAVNNAGDGLFTIGVVNQDSLVTVNREEFPPVVLRPANGSPDQHWRFVRVDRFSSTRGGMYGKSRFNLQCGL</sequence>
<gene>
    <name evidence="1" type="ORF">EMPS_05444</name>
</gene>
<dbReference type="InterPro" id="IPR035992">
    <property type="entry name" value="Ricin_B-like_lectins"/>
</dbReference>
<dbReference type="SUPFAM" id="SSF50370">
    <property type="entry name" value="Ricin B-like lectins"/>
    <property type="match status" value="1"/>
</dbReference>
<dbReference type="OrthoDB" id="2436199at2759"/>
<accession>A0A9P3HAB5</accession>
<keyword evidence="2" id="KW-1185">Reference proteome</keyword>